<proteinExistence type="predicted"/>
<dbReference type="Pfam" id="PF03631">
    <property type="entry name" value="Virul_fac_BrkB"/>
    <property type="match status" value="1"/>
</dbReference>
<reference evidence="7 8" key="1">
    <citation type="submission" date="2023-10" db="EMBL/GenBank/DDBJ databases">
        <title>Rubellicoccus peritrichatus gen. nov., sp. nov., isolated from an algae of coral reef tank.</title>
        <authorList>
            <person name="Luo J."/>
        </authorList>
    </citation>
    <scope>NUCLEOTIDE SEQUENCE [LARGE SCALE GENOMIC DNA]</scope>
    <source>
        <strain evidence="7 8">CR14</strain>
    </source>
</reference>
<sequence>MIRGWTDVEKVSTLPSVSGLKRIPLKVIQNWVQADGFGLSAALSFYAMFSLAPILVFSVLLASHFLGASGAQEGAQKWLEGFVSGEEAKALLGLVNTDHLKVDGGWVTTVLTGVMFLWAASLTFVRLRISVNRLLGLNVPDMKQAVKNSLIGRVHAVTFTIGSGLVMALGIWVIMAMSTIPLPDFGDLSWLPIAISHLSAGLLIVVGSVLIIRMLPVRAPSWKSMWIGVLFILFTFEVGRLLLNLYLKHSGIVSAYGAASTLVVFLVWIYYTSQAFLLGVAITGVLDDVDET</sequence>
<feature type="transmembrane region" description="Helical" evidence="6">
    <location>
        <begin position="189"/>
        <end position="212"/>
    </location>
</feature>
<keyword evidence="2" id="KW-1003">Cell membrane</keyword>
<evidence type="ECO:0000256" key="3">
    <source>
        <dbReference type="ARBA" id="ARBA00022692"/>
    </source>
</evidence>
<keyword evidence="4 6" id="KW-1133">Transmembrane helix</keyword>
<keyword evidence="8" id="KW-1185">Reference proteome</keyword>
<feature type="transmembrane region" description="Helical" evidence="6">
    <location>
        <begin position="150"/>
        <end position="177"/>
    </location>
</feature>
<evidence type="ECO:0000256" key="5">
    <source>
        <dbReference type="ARBA" id="ARBA00023136"/>
    </source>
</evidence>
<dbReference type="InterPro" id="IPR017039">
    <property type="entry name" value="Virul_fac_BrkB"/>
</dbReference>
<dbReference type="GO" id="GO:0005886">
    <property type="term" value="C:plasma membrane"/>
    <property type="evidence" value="ECO:0007669"/>
    <property type="project" value="UniProtKB-SubCell"/>
</dbReference>
<evidence type="ECO:0000256" key="2">
    <source>
        <dbReference type="ARBA" id="ARBA00022475"/>
    </source>
</evidence>
<evidence type="ECO:0000256" key="4">
    <source>
        <dbReference type="ARBA" id="ARBA00022989"/>
    </source>
</evidence>
<dbReference type="Proteomes" id="UP001304300">
    <property type="component" value="Chromosome"/>
</dbReference>
<feature type="transmembrane region" description="Helical" evidence="6">
    <location>
        <begin position="43"/>
        <end position="66"/>
    </location>
</feature>
<dbReference type="AlphaFoldDB" id="A0AAQ3L9J5"/>
<evidence type="ECO:0000313" key="8">
    <source>
        <dbReference type="Proteomes" id="UP001304300"/>
    </source>
</evidence>
<dbReference type="EMBL" id="CP136920">
    <property type="protein sequence ID" value="WOO42134.1"/>
    <property type="molecule type" value="Genomic_DNA"/>
</dbReference>
<evidence type="ECO:0000256" key="6">
    <source>
        <dbReference type="SAM" id="Phobius"/>
    </source>
</evidence>
<name>A0AAQ3L9J5_9BACT</name>
<feature type="transmembrane region" description="Helical" evidence="6">
    <location>
        <begin position="106"/>
        <end position="129"/>
    </location>
</feature>
<dbReference type="PANTHER" id="PTHR30213">
    <property type="entry name" value="INNER MEMBRANE PROTEIN YHJD"/>
    <property type="match status" value="1"/>
</dbReference>
<gene>
    <name evidence="7" type="ORF">RZN69_03470</name>
</gene>
<dbReference type="PIRSF" id="PIRSF035875">
    <property type="entry name" value="RNase_BN"/>
    <property type="match status" value="1"/>
</dbReference>
<dbReference type="PANTHER" id="PTHR30213:SF1">
    <property type="entry name" value="INNER MEMBRANE PROTEIN YHJD"/>
    <property type="match status" value="1"/>
</dbReference>
<accession>A0AAQ3L9J5</accession>
<evidence type="ECO:0000256" key="1">
    <source>
        <dbReference type="ARBA" id="ARBA00004651"/>
    </source>
</evidence>
<organism evidence="7 8">
    <name type="scientific">Rubellicoccus peritrichatus</name>
    <dbReference type="NCBI Taxonomy" id="3080537"/>
    <lineage>
        <taxon>Bacteria</taxon>
        <taxon>Pseudomonadati</taxon>
        <taxon>Verrucomicrobiota</taxon>
        <taxon>Opitutia</taxon>
        <taxon>Puniceicoccales</taxon>
        <taxon>Cerasicoccaceae</taxon>
        <taxon>Rubellicoccus</taxon>
    </lineage>
</organism>
<protein>
    <submittedName>
        <fullName evidence="7">YihY/virulence factor BrkB family protein</fullName>
    </submittedName>
</protein>
<comment type="subcellular location">
    <subcellularLocation>
        <location evidence="1">Cell membrane</location>
        <topology evidence="1">Multi-pass membrane protein</topology>
    </subcellularLocation>
</comment>
<evidence type="ECO:0000313" key="7">
    <source>
        <dbReference type="EMBL" id="WOO42134.1"/>
    </source>
</evidence>
<keyword evidence="3 6" id="KW-0812">Transmembrane</keyword>
<feature type="transmembrane region" description="Helical" evidence="6">
    <location>
        <begin position="253"/>
        <end position="271"/>
    </location>
</feature>
<feature type="transmembrane region" description="Helical" evidence="6">
    <location>
        <begin position="224"/>
        <end position="247"/>
    </location>
</feature>
<keyword evidence="5 6" id="KW-0472">Membrane</keyword>
<dbReference type="RefSeq" id="WP_317834618.1">
    <property type="nucleotide sequence ID" value="NZ_CP136920.1"/>
</dbReference>
<dbReference type="KEGG" id="puo:RZN69_03470"/>